<evidence type="ECO:0000259" key="8">
    <source>
        <dbReference type="SMART" id="SM00906"/>
    </source>
</evidence>
<dbReference type="InterPro" id="IPR007219">
    <property type="entry name" value="XnlR_reg_dom"/>
</dbReference>
<keyword evidence="1" id="KW-0479">Metal-binding</keyword>
<dbReference type="Pfam" id="PF04082">
    <property type="entry name" value="Fungal_trans"/>
    <property type="match status" value="1"/>
</dbReference>
<name>A0A0N1HNG3_9EURO</name>
<keyword evidence="4" id="KW-0238">DNA-binding</keyword>
<evidence type="ECO:0000313" key="9">
    <source>
        <dbReference type="EMBL" id="KPI36587.1"/>
    </source>
</evidence>
<evidence type="ECO:0000256" key="3">
    <source>
        <dbReference type="ARBA" id="ARBA00023015"/>
    </source>
</evidence>
<dbReference type="PANTHER" id="PTHR31313:SF77">
    <property type="entry name" value="ZN(II)2CYS6 TRANSCRIPTION FACTOR (EUROFUNG)"/>
    <property type="match status" value="1"/>
</dbReference>
<evidence type="ECO:0000256" key="6">
    <source>
        <dbReference type="ARBA" id="ARBA00023242"/>
    </source>
</evidence>
<evidence type="ECO:0000256" key="7">
    <source>
        <dbReference type="SAM" id="MobiDB-lite"/>
    </source>
</evidence>
<dbReference type="STRING" id="1664694.A0A0N1HNG3"/>
<dbReference type="GO" id="GO:0006351">
    <property type="term" value="P:DNA-templated transcription"/>
    <property type="evidence" value="ECO:0007669"/>
    <property type="project" value="InterPro"/>
</dbReference>
<feature type="domain" description="Xylanolytic transcriptional activator regulatory" evidence="8">
    <location>
        <begin position="374"/>
        <end position="456"/>
    </location>
</feature>
<keyword evidence="10" id="KW-1185">Reference proteome</keyword>
<keyword evidence="2" id="KW-0862">Zinc</keyword>
<dbReference type="GeneID" id="28736376"/>
<feature type="compositionally biased region" description="Polar residues" evidence="7">
    <location>
        <begin position="149"/>
        <end position="173"/>
    </location>
</feature>
<dbReference type="RefSeq" id="XP_017996550.1">
    <property type="nucleotide sequence ID" value="XM_018144496.1"/>
</dbReference>
<feature type="region of interest" description="Disordered" evidence="7">
    <location>
        <begin position="149"/>
        <end position="180"/>
    </location>
</feature>
<dbReference type="AlphaFoldDB" id="A0A0N1HNG3"/>
<proteinExistence type="predicted"/>
<dbReference type="Proteomes" id="UP000038010">
    <property type="component" value="Unassembled WGS sequence"/>
</dbReference>
<evidence type="ECO:0000256" key="1">
    <source>
        <dbReference type="ARBA" id="ARBA00022723"/>
    </source>
</evidence>
<dbReference type="OrthoDB" id="4139475at2759"/>
<evidence type="ECO:0000256" key="4">
    <source>
        <dbReference type="ARBA" id="ARBA00023125"/>
    </source>
</evidence>
<accession>A0A0N1HNG3</accession>
<protein>
    <submittedName>
        <fullName evidence="9">Nitrogen assimilation transcription factor nit-4</fullName>
    </submittedName>
</protein>
<keyword evidence="5" id="KW-0804">Transcription</keyword>
<dbReference type="PANTHER" id="PTHR31313">
    <property type="entry name" value="TY1 ENHANCER ACTIVATOR"/>
    <property type="match status" value="1"/>
</dbReference>
<comment type="caution">
    <text evidence="9">The sequence shown here is derived from an EMBL/GenBank/DDBJ whole genome shotgun (WGS) entry which is preliminary data.</text>
</comment>
<dbReference type="EMBL" id="LFJN01000030">
    <property type="protein sequence ID" value="KPI36587.1"/>
    <property type="molecule type" value="Genomic_DNA"/>
</dbReference>
<evidence type="ECO:0000256" key="5">
    <source>
        <dbReference type="ARBA" id="ARBA00023163"/>
    </source>
</evidence>
<dbReference type="SMART" id="SM00906">
    <property type="entry name" value="Fungal_trans"/>
    <property type="match status" value="1"/>
</dbReference>
<sequence length="693" mass="77097">MSVYMARTGAGKRICYSITQPSTDSASASTVAEPPVNTASRTPASDIVHTLGPGSGRTADDQVLAARTAETALEPFANFSPLYDTNAELLPSYAPADGWEHWSDTFEATQIPWDDSFGNAQDLNFAPSEHIRSEDPLPIVDHKTPEVLQNSQQVSPNEDAVSTSHLADTQGSDSAAKLTRTRSQIQAELPDDPFSEVARQLTSRLGRLQIAEDGRPRYYGATSNLHLLHGGSDALTQPNIRHVMIHGEAAIMKAGLQWDRDASFEAHLMSLFFSWHNSLQFPVDKAIFLREREKYQAGLDTELYSPSLENAILCIGAAYTDRSHDRIQGPVDEFLALRAKAFLDIEIDSPTIATVQALLILSSHEAAHTRETRGWIYMGMATQIVTDLGLHLDLESEYSRLGGIDGLDDINITRRNVFWTVKSTDTLWSAYSGRPSLTKNLVHDQKGPLPSRTYQWEPYLDQHSTINFPAGFDFRTAAHVHVYLASLMLILGRVSEVLYSGVPDISSNIQEFVREADADFQEWMKELPPMLRLDDKQAFHVQSVLELHLIYHESIILLHRPLITPLDNVAGASPADKDAAETSLNMCLESADAICKIIVLYRNRYGLKRLHHQMVHAAMTAALIHIFQLCSTPSGQREDQKAQASFLTCVQALGEMGQTFKSASRALDVVTSLRRSWRDDTTAGDRFKRARFR</sequence>
<dbReference type="GO" id="GO:0008270">
    <property type="term" value="F:zinc ion binding"/>
    <property type="evidence" value="ECO:0007669"/>
    <property type="project" value="InterPro"/>
</dbReference>
<organism evidence="9 10">
    <name type="scientific">Cyphellophora attinorum</name>
    <dbReference type="NCBI Taxonomy" id="1664694"/>
    <lineage>
        <taxon>Eukaryota</taxon>
        <taxon>Fungi</taxon>
        <taxon>Dikarya</taxon>
        <taxon>Ascomycota</taxon>
        <taxon>Pezizomycotina</taxon>
        <taxon>Eurotiomycetes</taxon>
        <taxon>Chaetothyriomycetidae</taxon>
        <taxon>Chaetothyriales</taxon>
        <taxon>Cyphellophoraceae</taxon>
        <taxon>Cyphellophora</taxon>
    </lineage>
</organism>
<dbReference type="GO" id="GO:0003677">
    <property type="term" value="F:DNA binding"/>
    <property type="evidence" value="ECO:0007669"/>
    <property type="project" value="UniProtKB-KW"/>
</dbReference>
<evidence type="ECO:0000313" key="10">
    <source>
        <dbReference type="Proteomes" id="UP000038010"/>
    </source>
</evidence>
<reference evidence="9 10" key="1">
    <citation type="submission" date="2015-06" db="EMBL/GenBank/DDBJ databases">
        <title>Draft genome of the ant-associated black yeast Phialophora attae CBS 131958.</title>
        <authorList>
            <person name="Moreno L.F."/>
            <person name="Stielow B.J."/>
            <person name="de Hoog S."/>
            <person name="Vicente V.A."/>
            <person name="Weiss V.A."/>
            <person name="de Vries M."/>
            <person name="Cruz L.M."/>
            <person name="Souza E.M."/>
        </authorList>
    </citation>
    <scope>NUCLEOTIDE SEQUENCE [LARGE SCALE GENOMIC DNA]</scope>
    <source>
        <strain evidence="9 10">CBS 131958</strain>
    </source>
</reference>
<feature type="region of interest" description="Disordered" evidence="7">
    <location>
        <begin position="24"/>
        <end position="46"/>
    </location>
</feature>
<dbReference type="InterPro" id="IPR051615">
    <property type="entry name" value="Transcr_Regulatory_Elem"/>
</dbReference>
<evidence type="ECO:0000256" key="2">
    <source>
        <dbReference type="ARBA" id="ARBA00022833"/>
    </source>
</evidence>
<keyword evidence="3" id="KW-0805">Transcription regulation</keyword>
<dbReference type="CDD" id="cd12148">
    <property type="entry name" value="fungal_TF_MHR"/>
    <property type="match status" value="1"/>
</dbReference>
<gene>
    <name evidence="9" type="ORF">AB675_4363</name>
</gene>
<dbReference type="VEuPathDB" id="FungiDB:AB675_4363"/>
<keyword evidence="6" id="KW-0539">Nucleus</keyword>